<evidence type="ECO:0000313" key="1">
    <source>
        <dbReference type="EMBL" id="KAF2161581.1"/>
    </source>
</evidence>
<proteinExistence type="predicted"/>
<dbReference type="AlphaFoldDB" id="A0A6A6C3H4"/>
<dbReference type="Proteomes" id="UP000799537">
    <property type="component" value="Unassembled WGS sequence"/>
</dbReference>
<sequence length="121" mass="13758">MQDVKDGKSLKPHIDAMERQLNEVFDAVDKTNKHFWPSMPRAEEVVNQSPGYFSRGDISEVAVILGSNYTAWRDTPGAVNWVKKKLKGRKSQKNANAKRMNLILGFGWWWYASDTGLASDQ</sequence>
<name>A0A6A6C3H4_ZASCE</name>
<evidence type="ECO:0000313" key="2">
    <source>
        <dbReference type="Proteomes" id="UP000799537"/>
    </source>
</evidence>
<accession>A0A6A6C3H4</accession>
<protein>
    <submittedName>
        <fullName evidence="1">Uncharacterized protein</fullName>
    </submittedName>
</protein>
<gene>
    <name evidence="1" type="ORF">M409DRAFT_27976</name>
</gene>
<dbReference type="EMBL" id="ML993618">
    <property type="protein sequence ID" value="KAF2161581.1"/>
    <property type="molecule type" value="Genomic_DNA"/>
</dbReference>
<dbReference type="GeneID" id="54562088"/>
<keyword evidence="2" id="KW-1185">Reference proteome</keyword>
<organism evidence="1 2">
    <name type="scientific">Zasmidium cellare ATCC 36951</name>
    <dbReference type="NCBI Taxonomy" id="1080233"/>
    <lineage>
        <taxon>Eukaryota</taxon>
        <taxon>Fungi</taxon>
        <taxon>Dikarya</taxon>
        <taxon>Ascomycota</taxon>
        <taxon>Pezizomycotina</taxon>
        <taxon>Dothideomycetes</taxon>
        <taxon>Dothideomycetidae</taxon>
        <taxon>Mycosphaerellales</taxon>
        <taxon>Mycosphaerellaceae</taxon>
        <taxon>Zasmidium</taxon>
    </lineage>
</organism>
<dbReference type="RefSeq" id="XP_033662470.1">
    <property type="nucleotide sequence ID" value="XM_033808816.1"/>
</dbReference>
<reference evidence="1" key="1">
    <citation type="journal article" date="2020" name="Stud. Mycol.">
        <title>101 Dothideomycetes genomes: a test case for predicting lifestyles and emergence of pathogens.</title>
        <authorList>
            <person name="Haridas S."/>
            <person name="Albert R."/>
            <person name="Binder M."/>
            <person name="Bloem J."/>
            <person name="Labutti K."/>
            <person name="Salamov A."/>
            <person name="Andreopoulos B."/>
            <person name="Baker S."/>
            <person name="Barry K."/>
            <person name="Bills G."/>
            <person name="Bluhm B."/>
            <person name="Cannon C."/>
            <person name="Castanera R."/>
            <person name="Culley D."/>
            <person name="Daum C."/>
            <person name="Ezra D."/>
            <person name="Gonzalez J."/>
            <person name="Henrissat B."/>
            <person name="Kuo A."/>
            <person name="Liang C."/>
            <person name="Lipzen A."/>
            <person name="Lutzoni F."/>
            <person name="Magnuson J."/>
            <person name="Mondo S."/>
            <person name="Nolan M."/>
            <person name="Ohm R."/>
            <person name="Pangilinan J."/>
            <person name="Park H.-J."/>
            <person name="Ramirez L."/>
            <person name="Alfaro M."/>
            <person name="Sun H."/>
            <person name="Tritt A."/>
            <person name="Yoshinaga Y."/>
            <person name="Zwiers L.-H."/>
            <person name="Turgeon B."/>
            <person name="Goodwin S."/>
            <person name="Spatafora J."/>
            <person name="Crous P."/>
            <person name="Grigoriev I."/>
        </authorList>
    </citation>
    <scope>NUCLEOTIDE SEQUENCE</scope>
    <source>
        <strain evidence="1">ATCC 36951</strain>
    </source>
</reference>
<dbReference type="OrthoDB" id="5952526at2759"/>